<proteinExistence type="predicted"/>
<sequence length="121" mass="14369">MTYLPPFDGHYPPLPGITEWNSPEAVVAMENEIEKWKQNSLEAYQTQIIFLTRLQQEVERLHELLKKQEGIIHSLKSENRRLQSRLNNVERKSREELITSMKQKAMDFERLCAQHLHVKET</sequence>
<dbReference type="Proteomes" id="UP000694941">
    <property type="component" value="Unplaced"/>
</dbReference>
<keyword evidence="1" id="KW-0175">Coiled coil</keyword>
<evidence type="ECO:0000256" key="1">
    <source>
        <dbReference type="SAM" id="Coils"/>
    </source>
</evidence>
<reference evidence="3" key="1">
    <citation type="submission" date="2025-08" db="UniProtKB">
        <authorList>
            <consortium name="RefSeq"/>
        </authorList>
    </citation>
    <scope>IDENTIFICATION</scope>
    <source>
        <tissue evidence="3">Muscle</tissue>
    </source>
</reference>
<keyword evidence="2" id="KW-1185">Reference proteome</keyword>
<organism evidence="2 3">
    <name type="scientific">Limulus polyphemus</name>
    <name type="common">Atlantic horseshoe crab</name>
    <dbReference type="NCBI Taxonomy" id="6850"/>
    <lineage>
        <taxon>Eukaryota</taxon>
        <taxon>Metazoa</taxon>
        <taxon>Ecdysozoa</taxon>
        <taxon>Arthropoda</taxon>
        <taxon>Chelicerata</taxon>
        <taxon>Merostomata</taxon>
        <taxon>Xiphosura</taxon>
        <taxon>Limulidae</taxon>
        <taxon>Limulus</taxon>
    </lineage>
</organism>
<feature type="coiled-coil region" evidence="1">
    <location>
        <begin position="51"/>
        <end position="92"/>
    </location>
</feature>
<name>A0ABM1TRV1_LIMPO</name>
<gene>
    <name evidence="3" type="primary">LOC111089799</name>
</gene>
<dbReference type="RefSeq" id="XP_022258607.1">
    <property type="nucleotide sequence ID" value="XM_022402899.1"/>
</dbReference>
<evidence type="ECO:0000313" key="2">
    <source>
        <dbReference type="Proteomes" id="UP000694941"/>
    </source>
</evidence>
<dbReference type="GeneID" id="111089799"/>
<accession>A0ABM1TRV1</accession>
<evidence type="ECO:0000313" key="3">
    <source>
        <dbReference type="RefSeq" id="XP_022258607.1"/>
    </source>
</evidence>
<protein>
    <submittedName>
        <fullName evidence="3">Uncharacterized protein LOC111089799</fullName>
    </submittedName>
</protein>